<organism evidence="1 2">
    <name type="scientific">Marinicrinis lubricantis</name>
    <dbReference type="NCBI Taxonomy" id="2086470"/>
    <lineage>
        <taxon>Bacteria</taxon>
        <taxon>Bacillati</taxon>
        <taxon>Bacillota</taxon>
        <taxon>Bacilli</taxon>
        <taxon>Bacillales</taxon>
        <taxon>Paenibacillaceae</taxon>
    </lineage>
</organism>
<keyword evidence="2" id="KW-1185">Reference proteome</keyword>
<dbReference type="EMBL" id="JBHSQV010000031">
    <property type="protein sequence ID" value="MFC5985775.1"/>
    <property type="molecule type" value="Genomic_DNA"/>
</dbReference>
<evidence type="ECO:0000313" key="2">
    <source>
        <dbReference type="Proteomes" id="UP001596250"/>
    </source>
</evidence>
<dbReference type="Proteomes" id="UP001596250">
    <property type="component" value="Unassembled WGS sequence"/>
</dbReference>
<gene>
    <name evidence="1" type="ORF">ACFPXP_04945</name>
</gene>
<comment type="caution">
    <text evidence="1">The sequence shown here is derived from an EMBL/GenBank/DDBJ whole genome shotgun (WGS) entry which is preliminary data.</text>
</comment>
<sequence length="61" mass="6477">MKLEVTNHQLHVGEVRIIGISTSSIFLIGDTETIQLSSAFDTPAESLIIGPLVPISSETVA</sequence>
<evidence type="ECO:0000313" key="1">
    <source>
        <dbReference type="EMBL" id="MFC5985775.1"/>
    </source>
</evidence>
<accession>A0ABW1IL13</accession>
<proteinExistence type="predicted"/>
<protein>
    <submittedName>
        <fullName evidence="1">Spore gernimation protein GerPD</fullName>
    </submittedName>
</protein>
<name>A0ABW1IL13_9BACL</name>
<dbReference type="RefSeq" id="WP_379892951.1">
    <property type="nucleotide sequence ID" value="NZ_CBCSCT010000015.1"/>
</dbReference>
<reference evidence="2" key="1">
    <citation type="journal article" date="2019" name="Int. J. Syst. Evol. Microbiol.">
        <title>The Global Catalogue of Microorganisms (GCM) 10K type strain sequencing project: providing services to taxonomists for standard genome sequencing and annotation.</title>
        <authorList>
            <consortium name="The Broad Institute Genomics Platform"/>
            <consortium name="The Broad Institute Genome Sequencing Center for Infectious Disease"/>
            <person name="Wu L."/>
            <person name="Ma J."/>
        </authorList>
    </citation>
    <scope>NUCLEOTIDE SEQUENCE [LARGE SCALE GENOMIC DNA]</scope>
    <source>
        <strain evidence="2">CCM 8749</strain>
    </source>
</reference>